<dbReference type="Proteomes" id="UP001266305">
    <property type="component" value="Unassembled WGS sequence"/>
</dbReference>
<accession>A0ABQ9V558</accession>
<reference evidence="1 2" key="1">
    <citation type="submission" date="2023-05" db="EMBL/GenBank/DDBJ databases">
        <title>B98-5 Cell Line De Novo Hybrid Assembly: An Optical Mapping Approach.</title>
        <authorList>
            <person name="Kananen K."/>
            <person name="Auerbach J.A."/>
            <person name="Kautto E."/>
            <person name="Blachly J.S."/>
        </authorList>
    </citation>
    <scope>NUCLEOTIDE SEQUENCE [LARGE SCALE GENOMIC DNA]</scope>
    <source>
        <strain evidence="1">B95-8</strain>
        <tissue evidence="1">Cell line</tissue>
    </source>
</reference>
<organism evidence="1 2">
    <name type="scientific">Saguinus oedipus</name>
    <name type="common">Cotton-top tamarin</name>
    <name type="synonym">Oedipomidas oedipus</name>
    <dbReference type="NCBI Taxonomy" id="9490"/>
    <lineage>
        <taxon>Eukaryota</taxon>
        <taxon>Metazoa</taxon>
        <taxon>Chordata</taxon>
        <taxon>Craniata</taxon>
        <taxon>Vertebrata</taxon>
        <taxon>Euteleostomi</taxon>
        <taxon>Mammalia</taxon>
        <taxon>Eutheria</taxon>
        <taxon>Euarchontoglires</taxon>
        <taxon>Primates</taxon>
        <taxon>Haplorrhini</taxon>
        <taxon>Platyrrhini</taxon>
        <taxon>Cebidae</taxon>
        <taxon>Callitrichinae</taxon>
        <taxon>Saguinus</taxon>
    </lineage>
</organism>
<evidence type="ECO:0000313" key="1">
    <source>
        <dbReference type="EMBL" id="KAK2104371.1"/>
    </source>
</evidence>
<sequence>MKGHQLLEPYLMVSVDEVHVGQTSASGGPPNPCAPRSSALMPLKAAIIHEMPLGYDHFMST</sequence>
<protein>
    <submittedName>
        <fullName evidence="1">Uncharacterized protein</fullName>
    </submittedName>
</protein>
<gene>
    <name evidence="1" type="ORF">P7K49_018227</name>
</gene>
<name>A0ABQ9V558_SAGOE</name>
<dbReference type="EMBL" id="JASSZA010000008">
    <property type="protein sequence ID" value="KAK2104371.1"/>
    <property type="molecule type" value="Genomic_DNA"/>
</dbReference>
<keyword evidence="2" id="KW-1185">Reference proteome</keyword>
<comment type="caution">
    <text evidence="1">The sequence shown here is derived from an EMBL/GenBank/DDBJ whole genome shotgun (WGS) entry which is preliminary data.</text>
</comment>
<feature type="non-terminal residue" evidence="1">
    <location>
        <position position="61"/>
    </location>
</feature>
<proteinExistence type="predicted"/>
<evidence type="ECO:0000313" key="2">
    <source>
        <dbReference type="Proteomes" id="UP001266305"/>
    </source>
</evidence>